<protein>
    <submittedName>
        <fullName evidence="1">Uncharacterized protein</fullName>
    </submittedName>
</protein>
<dbReference type="Gene3D" id="3.30.420.40">
    <property type="match status" value="1"/>
</dbReference>
<dbReference type="EMBL" id="JAQQAF010000004">
    <property type="protein sequence ID" value="KAJ8493595.1"/>
    <property type="molecule type" value="Genomic_DNA"/>
</dbReference>
<gene>
    <name evidence="1" type="ORF">OPV22_015316</name>
</gene>
<sequence>MVEFSSVPHGLASDLTIVGLDQRPPLGSSPRQLHSGSRKFFWLSSVSCPGLSFPFESVVSSIDIGSKWMKVAVVNLKPGQSPISIAINEMSKWQLPALVAFHDGDSLVGE</sequence>
<reference evidence="1 2" key="1">
    <citation type="submission" date="2022-12" db="EMBL/GenBank/DDBJ databases">
        <title>Chromosome-scale assembly of the Ensete ventricosum genome.</title>
        <authorList>
            <person name="Dussert Y."/>
            <person name="Stocks J."/>
            <person name="Wendawek A."/>
            <person name="Woldeyes F."/>
            <person name="Nichols R.A."/>
            <person name="Borrell J.S."/>
        </authorList>
    </citation>
    <scope>NUCLEOTIDE SEQUENCE [LARGE SCALE GENOMIC DNA]</scope>
    <source>
        <strain evidence="2">cv. Maze</strain>
        <tissue evidence="1">Seeds</tissue>
    </source>
</reference>
<keyword evidence="2" id="KW-1185">Reference proteome</keyword>
<evidence type="ECO:0000313" key="1">
    <source>
        <dbReference type="EMBL" id="KAJ8493595.1"/>
    </source>
</evidence>
<organism evidence="1 2">
    <name type="scientific">Ensete ventricosum</name>
    <name type="common">Abyssinian banana</name>
    <name type="synonym">Musa ensete</name>
    <dbReference type="NCBI Taxonomy" id="4639"/>
    <lineage>
        <taxon>Eukaryota</taxon>
        <taxon>Viridiplantae</taxon>
        <taxon>Streptophyta</taxon>
        <taxon>Embryophyta</taxon>
        <taxon>Tracheophyta</taxon>
        <taxon>Spermatophyta</taxon>
        <taxon>Magnoliopsida</taxon>
        <taxon>Liliopsida</taxon>
        <taxon>Zingiberales</taxon>
        <taxon>Musaceae</taxon>
        <taxon>Ensete</taxon>
    </lineage>
</organism>
<dbReference type="AlphaFoldDB" id="A0AAV8R9L2"/>
<evidence type="ECO:0000313" key="2">
    <source>
        <dbReference type="Proteomes" id="UP001222027"/>
    </source>
</evidence>
<accession>A0AAV8R9L2</accession>
<name>A0AAV8R9L2_ENSVE</name>
<proteinExistence type="predicted"/>
<comment type="caution">
    <text evidence="1">The sequence shown here is derived from an EMBL/GenBank/DDBJ whole genome shotgun (WGS) entry which is preliminary data.</text>
</comment>
<dbReference type="Proteomes" id="UP001222027">
    <property type="component" value="Unassembled WGS sequence"/>
</dbReference>